<dbReference type="SUPFAM" id="SSF56601">
    <property type="entry name" value="beta-lactamase/transpeptidase-like"/>
    <property type="match status" value="1"/>
</dbReference>
<evidence type="ECO:0000256" key="13">
    <source>
        <dbReference type="ARBA" id="ARBA00023316"/>
    </source>
</evidence>
<dbReference type="EMBL" id="CP000108">
    <property type="protein sequence ID" value="ABB28426.1"/>
    <property type="molecule type" value="Genomic_DNA"/>
</dbReference>
<feature type="compositionally biased region" description="Low complexity" evidence="14">
    <location>
        <begin position="595"/>
        <end position="606"/>
    </location>
</feature>
<dbReference type="GO" id="GO:0071555">
    <property type="term" value="P:cell wall organization"/>
    <property type="evidence" value="ECO:0007669"/>
    <property type="project" value="UniProtKB-KW"/>
</dbReference>
<name>Q3ARE9_CHLCH</name>
<keyword evidence="8" id="KW-0378">Hydrolase</keyword>
<dbReference type="Gene3D" id="3.30.1390.30">
    <property type="entry name" value="Penicillin-binding protein 2a, domain 3"/>
    <property type="match status" value="1"/>
</dbReference>
<dbReference type="GO" id="GO:0006508">
    <property type="term" value="P:proteolysis"/>
    <property type="evidence" value="ECO:0007669"/>
    <property type="project" value="UniProtKB-KW"/>
</dbReference>
<dbReference type="InterPro" id="IPR005311">
    <property type="entry name" value="PBP_dimer"/>
</dbReference>
<dbReference type="GO" id="GO:0071972">
    <property type="term" value="F:peptidoglycan L,D-transpeptidase activity"/>
    <property type="evidence" value="ECO:0007669"/>
    <property type="project" value="TreeGrafter"/>
</dbReference>
<evidence type="ECO:0000256" key="9">
    <source>
        <dbReference type="ARBA" id="ARBA00022960"/>
    </source>
</evidence>
<feature type="domain" description="Penicillin-binding protein transpeptidase" evidence="15">
    <location>
        <begin position="251"/>
        <end position="570"/>
    </location>
</feature>
<keyword evidence="13" id="KW-0961">Cell wall biogenesis/degradation</keyword>
<reference evidence="17" key="1">
    <citation type="submission" date="2005-08" db="EMBL/GenBank/DDBJ databases">
        <title>Complete sequence of Chlorobium chlorochromatii CaD3.</title>
        <authorList>
            <person name="Copeland A."/>
            <person name="Lucas S."/>
            <person name="Lapidus A."/>
            <person name="Barry K."/>
            <person name="Detter J.C."/>
            <person name="Glavina T."/>
            <person name="Hammon N."/>
            <person name="Israni S."/>
            <person name="Pitluck S."/>
            <person name="Bryant D."/>
            <person name="Schmutz J."/>
            <person name="Larimer F."/>
            <person name="Land M."/>
            <person name="Kyrpides N."/>
            <person name="Ivanova N."/>
            <person name="Richardson P."/>
        </authorList>
    </citation>
    <scope>NUCLEOTIDE SEQUENCE [LARGE SCALE GENOMIC DNA]</scope>
    <source>
        <strain evidence="17">CaD3</strain>
    </source>
</reference>
<feature type="region of interest" description="Disordered" evidence="14">
    <location>
        <begin position="595"/>
        <end position="647"/>
    </location>
</feature>
<dbReference type="NCBIfam" id="TIGR03423">
    <property type="entry name" value="pbp2_mrdA"/>
    <property type="match status" value="1"/>
</dbReference>
<dbReference type="Gene3D" id="3.40.710.10">
    <property type="entry name" value="DD-peptidase/beta-lactamase superfamily"/>
    <property type="match status" value="1"/>
</dbReference>
<protein>
    <submittedName>
        <fullName evidence="17">Peptidoglycan glycosyltransferase</fullName>
        <ecNumber evidence="17">2.4.1.129</ecNumber>
    </submittedName>
</protein>
<evidence type="ECO:0000313" key="17">
    <source>
        <dbReference type="EMBL" id="ABB28426.1"/>
    </source>
</evidence>
<keyword evidence="17" id="KW-0808">Transferase</keyword>
<evidence type="ECO:0000256" key="7">
    <source>
        <dbReference type="ARBA" id="ARBA00022692"/>
    </source>
</evidence>
<evidence type="ECO:0000256" key="2">
    <source>
        <dbReference type="ARBA" id="ARBA00004236"/>
    </source>
</evidence>
<keyword evidence="9" id="KW-0133">Cell shape</keyword>
<evidence type="ECO:0000256" key="1">
    <source>
        <dbReference type="ARBA" id="ARBA00004167"/>
    </source>
</evidence>
<keyword evidence="12" id="KW-0472">Membrane</keyword>
<gene>
    <name evidence="17" type="ordered locus">Cag_1164</name>
</gene>
<keyword evidence="6" id="KW-0645">Protease</keyword>
<dbReference type="SUPFAM" id="SSF56519">
    <property type="entry name" value="Penicillin binding protein dimerisation domain"/>
    <property type="match status" value="1"/>
</dbReference>
<evidence type="ECO:0000259" key="16">
    <source>
        <dbReference type="Pfam" id="PF03717"/>
    </source>
</evidence>
<dbReference type="InterPro" id="IPR012338">
    <property type="entry name" value="Beta-lactam/transpept-like"/>
</dbReference>
<evidence type="ECO:0000256" key="5">
    <source>
        <dbReference type="ARBA" id="ARBA00022645"/>
    </source>
</evidence>
<evidence type="ECO:0000259" key="15">
    <source>
        <dbReference type="Pfam" id="PF00905"/>
    </source>
</evidence>
<dbReference type="GO" id="GO:0016757">
    <property type="term" value="F:glycosyltransferase activity"/>
    <property type="evidence" value="ECO:0007669"/>
    <property type="project" value="UniProtKB-KW"/>
</dbReference>
<dbReference type="STRING" id="340177.Cag_1164"/>
<keyword evidence="10" id="KW-0573">Peptidoglycan synthesis</keyword>
<proteinExistence type="predicted"/>
<evidence type="ECO:0000256" key="12">
    <source>
        <dbReference type="ARBA" id="ARBA00023136"/>
    </source>
</evidence>
<dbReference type="eggNOG" id="COG0768">
    <property type="taxonomic scope" value="Bacteria"/>
</dbReference>
<accession>Q3ARE9</accession>
<evidence type="ECO:0000256" key="8">
    <source>
        <dbReference type="ARBA" id="ARBA00022801"/>
    </source>
</evidence>
<sequence length="647" mass="70653">MQGIKALVIAVFALLFVRLLYLQVINFQEPGSVSASNSVRRIWIHSPRGRMIDRNGSILVDNQPLYSVRIIPAEFNEAKLGYLAWLLELPKEEVAAALAKGRSYSRFAAATITRNVNEITIARLSENLWQLPGVIVTADNKRLYSDSLRGAHLFGYLRSIPKEKMEELSEKGYSQDDKIGFSGLEKIYEERLKGQKGARYEMVTPLGKYAGKYDKGNSDIAAVRGDDLYLSIDGGLQMLAEKLLTRTGKSGAVVALDPNDGGVLALASAPDYSLNTFNGFTDPKGWREIITSPQKPLFNRTVQAVYPPGSVYKMVLAMAGMEEKLVDPERHIYDGGVFIYGGRRFLSHGGRGHGSVNMRNAIAVSSNVYFYTIIFNVGFENWTKYGDMFGFGRKTDIDLPGERKGLLPSAEYYDKRYGKKGWTKGYLVSLSIGQGELGTTPVQLAAYTAAIANKGTLFQPHIVNGYRDTQTGRYIPVPYQQTKLPISPETFALMHDGMRGVVLQGTGTLANVPGVAVAGKTGTAQNTHGKDHAWFIAFAPVEQPKIALAVLVENAGFGGSISAPIARELIHYYINLRNRRPTATRGDVKVNISNDAAADSSSAAASTNGEPQDEPSPNSEIDKDKGNSTSPSVQKSANDTQSESLPE</sequence>
<keyword evidence="4" id="KW-0997">Cell inner membrane</keyword>
<dbReference type="Pfam" id="PF03717">
    <property type="entry name" value="PBP_dimer"/>
    <property type="match status" value="1"/>
</dbReference>
<evidence type="ECO:0000256" key="10">
    <source>
        <dbReference type="ARBA" id="ARBA00022984"/>
    </source>
</evidence>
<dbReference type="FunFam" id="3.40.710.10:FF:000024">
    <property type="entry name" value="Penicillin-binding protein 2"/>
    <property type="match status" value="1"/>
</dbReference>
<keyword evidence="17" id="KW-0328">Glycosyltransferase</keyword>
<evidence type="ECO:0000256" key="4">
    <source>
        <dbReference type="ARBA" id="ARBA00022519"/>
    </source>
</evidence>
<dbReference type="GO" id="GO:0009002">
    <property type="term" value="F:serine-type D-Ala-D-Ala carboxypeptidase activity"/>
    <property type="evidence" value="ECO:0007669"/>
    <property type="project" value="InterPro"/>
</dbReference>
<keyword evidence="11" id="KW-1133">Transmembrane helix</keyword>
<dbReference type="PANTHER" id="PTHR30627:SF2">
    <property type="entry name" value="PEPTIDOGLYCAN D,D-TRANSPEPTIDASE MRDA"/>
    <property type="match status" value="1"/>
</dbReference>
<keyword evidence="5" id="KW-0121">Carboxypeptidase</keyword>
<evidence type="ECO:0000256" key="11">
    <source>
        <dbReference type="ARBA" id="ARBA00022989"/>
    </source>
</evidence>
<keyword evidence="3" id="KW-1003">Cell membrane</keyword>
<dbReference type="PANTHER" id="PTHR30627">
    <property type="entry name" value="PEPTIDOGLYCAN D,D-TRANSPEPTIDASE"/>
    <property type="match status" value="1"/>
</dbReference>
<organism evidence="17">
    <name type="scientific">Chlorobium chlorochromatii (strain CaD3)</name>
    <dbReference type="NCBI Taxonomy" id="340177"/>
    <lineage>
        <taxon>Bacteria</taxon>
        <taxon>Pseudomonadati</taxon>
        <taxon>Chlorobiota</taxon>
        <taxon>Chlorobiia</taxon>
        <taxon>Chlorobiales</taxon>
        <taxon>Chlorobiaceae</taxon>
        <taxon>Chlorobium/Pelodictyon group</taxon>
        <taxon>Chlorobium</taxon>
    </lineage>
</organism>
<dbReference type="GO" id="GO:0009252">
    <property type="term" value="P:peptidoglycan biosynthetic process"/>
    <property type="evidence" value="ECO:0007669"/>
    <property type="project" value="UniProtKB-KW"/>
</dbReference>
<evidence type="ECO:0000256" key="14">
    <source>
        <dbReference type="SAM" id="MobiDB-lite"/>
    </source>
</evidence>
<comment type="subcellular location">
    <subcellularLocation>
        <location evidence="2">Cell membrane</location>
    </subcellularLocation>
    <subcellularLocation>
        <location evidence="1">Membrane</location>
        <topology evidence="1">Single-pass membrane protein</topology>
    </subcellularLocation>
</comment>
<dbReference type="KEGG" id="cch:Cag_1164"/>
<dbReference type="HOGENOM" id="CLU_009289_1_2_10"/>
<dbReference type="Gene3D" id="3.90.1310.10">
    <property type="entry name" value="Penicillin-binding protein 2a (Domain 2)"/>
    <property type="match status" value="1"/>
</dbReference>
<feature type="domain" description="Penicillin-binding protein dimerisation" evidence="16">
    <location>
        <begin position="44"/>
        <end position="209"/>
    </location>
</feature>
<dbReference type="GO" id="GO:0008658">
    <property type="term" value="F:penicillin binding"/>
    <property type="evidence" value="ECO:0007669"/>
    <property type="project" value="InterPro"/>
</dbReference>
<feature type="compositionally biased region" description="Polar residues" evidence="14">
    <location>
        <begin position="607"/>
        <end position="619"/>
    </location>
</feature>
<dbReference type="InterPro" id="IPR050515">
    <property type="entry name" value="Beta-lactam/transpept"/>
</dbReference>
<dbReference type="AlphaFoldDB" id="Q3ARE9"/>
<dbReference type="InterPro" id="IPR036138">
    <property type="entry name" value="PBP_dimer_sf"/>
</dbReference>
<dbReference type="InterPro" id="IPR017790">
    <property type="entry name" value="Penicillin-binding_protein_2"/>
</dbReference>
<dbReference type="GO" id="GO:0005886">
    <property type="term" value="C:plasma membrane"/>
    <property type="evidence" value="ECO:0007669"/>
    <property type="project" value="UniProtKB-SubCell"/>
</dbReference>
<feature type="compositionally biased region" description="Polar residues" evidence="14">
    <location>
        <begin position="627"/>
        <end position="647"/>
    </location>
</feature>
<dbReference type="Pfam" id="PF00905">
    <property type="entry name" value="Transpeptidase"/>
    <property type="match status" value="1"/>
</dbReference>
<evidence type="ECO:0000256" key="3">
    <source>
        <dbReference type="ARBA" id="ARBA00022475"/>
    </source>
</evidence>
<evidence type="ECO:0000256" key="6">
    <source>
        <dbReference type="ARBA" id="ARBA00022670"/>
    </source>
</evidence>
<dbReference type="EC" id="2.4.1.129" evidence="17"/>
<keyword evidence="7" id="KW-0812">Transmembrane</keyword>
<dbReference type="InterPro" id="IPR001460">
    <property type="entry name" value="PCN-bd_Tpept"/>
</dbReference>
<dbReference type="GO" id="GO:0008360">
    <property type="term" value="P:regulation of cell shape"/>
    <property type="evidence" value="ECO:0007669"/>
    <property type="project" value="UniProtKB-KW"/>
</dbReference>